<keyword evidence="6 8" id="KW-0067">ATP-binding</keyword>
<feature type="compositionally biased region" description="Polar residues" evidence="9">
    <location>
        <begin position="8"/>
        <end position="25"/>
    </location>
</feature>
<dbReference type="PANTHER" id="PTHR11255:SF36">
    <property type="entry name" value="DIACYLGLYCEROL KINASE GAMMA"/>
    <property type="match status" value="1"/>
</dbReference>
<evidence type="ECO:0000259" key="10">
    <source>
        <dbReference type="PROSITE" id="PS50146"/>
    </source>
</evidence>
<dbReference type="GO" id="GO:0046486">
    <property type="term" value="P:glycerolipid metabolic process"/>
    <property type="evidence" value="ECO:0007669"/>
    <property type="project" value="UniProtKB-UniPathway"/>
</dbReference>
<evidence type="ECO:0000256" key="3">
    <source>
        <dbReference type="ARBA" id="ARBA00022679"/>
    </source>
</evidence>
<dbReference type="GeneID" id="110221237"/>
<protein>
    <recommendedName>
        <fullName evidence="8">Diacylglycerol kinase</fullName>
        <shortName evidence="8">DAG kinase</shortName>
        <ecNumber evidence="8">2.7.1.107</ecNumber>
    </recommendedName>
</protein>
<dbReference type="Pfam" id="PF00781">
    <property type="entry name" value="DAGK_cat"/>
    <property type="match status" value="1"/>
</dbReference>
<dbReference type="SUPFAM" id="SSF111331">
    <property type="entry name" value="NAD kinase/diacylglycerol kinase-like"/>
    <property type="match status" value="1"/>
</dbReference>
<dbReference type="InterPro" id="IPR000756">
    <property type="entry name" value="Diacylglycerol_kin_accessory"/>
</dbReference>
<reference evidence="12 13" key="1">
    <citation type="submission" date="2025-04" db="UniProtKB">
        <authorList>
            <consortium name="RefSeq"/>
        </authorList>
    </citation>
    <scope>IDENTIFICATION</scope>
    <source>
        <tissue evidence="12 13">Spleen</tissue>
    </source>
</reference>
<dbReference type="Gene3D" id="2.60.200.40">
    <property type="match status" value="2"/>
</dbReference>
<keyword evidence="5 8" id="KW-0418">Kinase</keyword>
<accession>A0A6P5LRY6</accession>
<feature type="region of interest" description="Disordered" evidence="9">
    <location>
        <begin position="1"/>
        <end position="33"/>
    </location>
</feature>
<keyword evidence="3 8" id="KW-0808">Transferase</keyword>
<evidence type="ECO:0000256" key="4">
    <source>
        <dbReference type="ARBA" id="ARBA00022741"/>
    </source>
</evidence>
<dbReference type="RefSeq" id="XP_020861326.1">
    <property type="nucleotide sequence ID" value="XM_021005667.1"/>
</dbReference>
<evidence type="ECO:0000256" key="1">
    <source>
        <dbReference type="ARBA" id="ARBA00005175"/>
    </source>
</evidence>
<keyword evidence="11" id="KW-1185">Reference proteome</keyword>
<dbReference type="UniPathway" id="UPA00230"/>
<dbReference type="SMART" id="SM00046">
    <property type="entry name" value="DAGKc"/>
    <property type="match status" value="1"/>
</dbReference>
<dbReference type="FunFam" id="2.60.200.40:FF:000003">
    <property type="entry name" value="Diacylglycerol kinase"/>
    <property type="match status" value="1"/>
</dbReference>
<dbReference type="GO" id="GO:0004143">
    <property type="term" value="F:ATP-dependent diacylglycerol kinase activity"/>
    <property type="evidence" value="ECO:0007669"/>
    <property type="project" value="UniProtKB-EC"/>
</dbReference>
<dbReference type="CTD" id="1608"/>
<dbReference type="Gene3D" id="3.40.50.10330">
    <property type="entry name" value="Probable inorganic polyphosphate/atp-NAD kinase, domain 1"/>
    <property type="match status" value="1"/>
</dbReference>
<evidence type="ECO:0000256" key="2">
    <source>
        <dbReference type="ARBA" id="ARBA00009280"/>
    </source>
</evidence>
<dbReference type="RefSeq" id="XP_020861323.1">
    <property type="nucleotide sequence ID" value="XM_021005664.1"/>
</dbReference>
<dbReference type="GO" id="GO:0005886">
    <property type="term" value="C:plasma membrane"/>
    <property type="evidence" value="ECO:0007669"/>
    <property type="project" value="TreeGrafter"/>
</dbReference>
<evidence type="ECO:0000313" key="13">
    <source>
        <dbReference type="RefSeq" id="XP_020861325.1"/>
    </source>
</evidence>
<dbReference type="InterPro" id="IPR016064">
    <property type="entry name" value="NAD/diacylglycerol_kinase_sf"/>
</dbReference>
<comment type="catalytic activity">
    <reaction evidence="8">
        <text>a 1,2-diacyl-sn-glycerol + ATP = a 1,2-diacyl-sn-glycero-3-phosphate + ADP + H(+)</text>
        <dbReference type="Rhea" id="RHEA:10272"/>
        <dbReference type="ChEBI" id="CHEBI:15378"/>
        <dbReference type="ChEBI" id="CHEBI:17815"/>
        <dbReference type="ChEBI" id="CHEBI:30616"/>
        <dbReference type="ChEBI" id="CHEBI:58608"/>
        <dbReference type="ChEBI" id="CHEBI:456216"/>
        <dbReference type="EC" id="2.7.1.107"/>
    </reaction>
</comment>
<dbReference type="GO" id="GO:0007200">
    <property type="term" value="P:phospholipase C-activating G protein-coupled receptor signaling pathway"/>
    <property type="evidence" value="ECO:0007669"/>
    <property type="project" value="InterPro"/>
</dbReference>
<dbReference type="PANTHER" id="PTHR11255">
    <property type="entry name" value="DIACYLGLYCEROL KINASE"/>
    <property type="match status" value="1"/>
</dbReference>
<dbReference type="InterPro" id="IPR001206">
    <property type="entry name" value="Diacylglycerol_kinase_cat_dom"/>
</dbReference>
<keyword evidence="4 8" id="KW-0547">Nucleotide-binding</keyword>
<dbReference type="AlphaFoldDB" id="A0A6P5LRY6"/>
<dbReference type="GO" id="GO:0005524">
    <property type="term" value="F:ATP binding"/>
    <property type="evidence" value="ECO:0007669"/>
    <property type="project" value="UniProtKB-KW"/>
</dbReference>
<comment type="similarity">
    <text evidence="2 8">Belongs to the eukaryotic diacylglycerol kinase family.</text>
</comment>
<comment type="catalytic activity">
    <reaction evidence="7">
        <text>1,2-di-(9Z-octadecenoyl)-sn-glycerol + ATP = 1,2-di-(9Z-octadecenoyl)-sn-glycero-3-phosphate + ADP + H(+)</text>
        <dbReference type="Rhea" id="RHEA:40327"/>
        <dbReference type="ChEBI" id="CHEBI:15378"/>
        <dbReference type="ChEBI" id="CHEBI:30616"/>
        <dbReference type="ChEBI" id="CHEBI:52333"/>
        <dbReference type="ChEBI" id="CHEBI:74546"/>
        <dbReference type="ChEBI" id="CHEBI:456216"/>
    </reaction>
    <physiologicalReaction direction="left-to-right" evidence="7">
        <dbReference type="Rhea" id="RHEA:40328"/>
    </physiologicalReaction>
</comment>
<evidence type="ECO:0000256" key="8">
    <source>
        <dbReference type="RuleBase" id="RU361128"/>
    </source>
</evidence>
<dbReference type="EC" id="2.7.1.107" evidence="8"/>
<dbReference type="Proteomes" id="UP000515140">
    <property type="component" value="Unplaced"/>
</dbReference>
<evidence type="ECO:0000313" key="11">
    <source>
        <dbReference type="Proteomes" id="UP000515140"/>
    </source>
</evidence>
<organism evidence="11 13">
    <name type="scientific">Phascolarctos cinereus</name>
    <name type="common">Koala</name>
    <dbReference type="NCBI Taxonomy" id="38626"/>
    <lineage>
        <taxon>Eukaryota</taxon>
        <taxon>Metazoa</taxon>
        <taxon>Chordata</taxon>
        <taxon>Craniata</taxon>
        <taxon>Vertebrata</taxon>
        <taxon>Euteleostomi</taxon>
        <taxon>Mammalia</taxon>
        <taxon>Metatheria</taxon>
        <taxon>Diprotodontia</taxon>
        <taxon>Phascolarctidae</taxon>
        <taxon>Phascolarctos</taxon>
    </lineage>
</organism>
<comment type="pathway">
    <text evidence="1">Lipid metabolism; glycerolipid metabolism.</text>
</comment>
<evidence type="ECO:0000313" key="14">
    <source>
        <dbReference type="RefSeq" id="XP_020861326.1"/>
    </source>
</evidence>
<evidence type="ECO:0000256" key="9">
    <source>
        <dbReference type="SAM" id="MobiDB-lite"/>
    </source>
</evidence>
<name>A0A6P5LRY6_PHACI</name>
<evidence type="ECO:0000256" key="7">
    <source>
        <dbReference type="ARBA" id="ARBA00023371"/>
    </source>
</evidence>
<dbReference type="Pfam" id="PF00609">
    <property type="entry name" value="DAGK_acc"/>
    <property type="match status" value="1"/>
</dbReference>
<dbReference type="InterPro" id="IPR037607">
    <property type="entry name" value="DGK"/>
</dbReference>
<evidence type="ECO:0000256" key="5">
    <source>
        <dbReference type="ARBA" id="ARBA00022777"/>
    </source>
</evidence>
<feature type="domain" description="DAGKc" evidence="10">
    <location>
        <begin position="62"/>
        <end position="196"/>
    </location>
</feature>
<proteinExistence type="inferred from homology"/>
<sequence length="431" mass="48762">MSEKKSLQKPNGTKKSMSPVKNSLQVKEEESEYSKSYSQKISLLEINPSMMDGHGLQIVPPKDTHPLLVLLNPKSGGRQGERLLRKFQYLLNPRQVYNLEQWGPIPGLNFFRGVPNFRVLVCGGDGTIGWVLDCIDKINFVKHPKVAILPLGTGNDLSRCLRWGRGYEGGNLMRLLKDIEQSSEVMLDRWQLEIIPKDKDSKGDPLPHCVFNNYFSIGVDASIAHKFHLMREKYPEKFTSRMKNRLWYFEFGTTETFASTCKKLHTFIEVECDGITLDLGGTLLESIAILNIPSAYGGTNLWGEDKRQRGMSLEEKKSSGNSRRTTITDPKELKFCIQDFSDHLLEVVGLEGAMEMGQIYTGLKNAGKRLAQCTSVTIRTTKMLPMQVDGEPWLQAPCTAKITHKNQVPMLLGPPPKPSFFFLKKQCDRDF</sequence>
<dbReference type="InterPro" id="IPR017438">
    <property type="entry name" value="ATP-NAD_kinase_N"/>
</dbReference>
<evidence type="ECO:0000256" key="6">
    <source>
        <dbReference type="ARBA" id="ARBA00022840"/>
    </source>
</evidence>
<gene>
    <name evidence="12 13 14" type="primary">DGKG</name>
</gene>
<dbReference type="PROSITE" id="PS50146">
    <property type="entry name" value="DAGK"/>
    <property type="match status" value="1"/>
</dbReference>
<dbReference type="SMART" id="SM00045">
    <property type="entry name" value="DAGKa"/>
    <property type="match status" value="1"/>
</dbReference>
<evidence type="ECO:0000313" key="12">
    <source>
        <dbReference type="RefSeq" id="XP_020861323.1"/>
    </source>
</evidence>
<dbReference type="FunFam" id="3.40.50.10330:FF:000003">
    <property type="entry name" value="Diacylglycerol kinase"/>
    <property type="match status" value="1"/>
</dbReference>
<dbReference type="RefSeq" id="XP_020861325.1">
    <property type="nucleotide sequence ID" value="XM_021005666.1"/>
</dbReference>